<reference evidence="2" key="2">
    <citation type="submission" date="2025-08" db="UniProtKB">
        <authorList>
            <consortium name="Ensembl"/>
        </authorList>
    </citation>
    <scope>IDENTIFICATION</scope>
</reference>
<feature type="chain" id="PRO_5032433089" description="Secreted protein" evidence="1">
    <location>
        <begin position="24"/>
        <end position="93"/>
    </location>
</feature>
<evidence type="ECO:0008006" key="4">
    <source>
        <dbReference type="Google" id="ProtNLM"/>
    </source>
</evidence>
<name>A0A803TZG0_ANOCA</name>
<reference evidence="2" key="1">
    <citation type="submission" date="2009-12" db="EMBL/GenBank/DDBJ databases">
        <title>The Genome Sequence of Anolis carolinensis (Green Anole Lizard).</title>
        <authorList>
            <consortium name="The Genome Sequencing Platform"/>
            <person name="Di Palma F."/>
            <person name="Alfoldi J."/>
            <person name="Heiman D."/>
            <person name="Young S."/>
            <person name="Grabherr M."/>
            <person name="Johnson J."/>
            <person name="Lander E.S."/>
            <person name="Lindblad-Toh K."/>
        </authorList>
    </citation>
    <scope>NUCLEOTIDE SEQUENCE [LARGE SCALE GENOMIC DNA]</scope>
    <source>
        <strain evidence="2">JBL SC #1</strain>
    </source>
</reference>
<proteinExistence type="predicted"/>
<reference evidence="2" key="3">
    <citation type="submission" date="2025-09" db="UniProtKB">
        <authorList>
            <consortium name="Ensembl"/>
        </authorList>
    </citation>
    <scope>IDENTIFICATION</scope>
</reference>
<organism evidence="2 3">
    <name type="scientific">Anolis carolinensis</name>
    <name type="common">Green anole</name>
    <name type="synonym">American chameleon</name>
    <dbReference type="NCBI Taxonomy" id="28377"/>
    <lineage>
        <taxon>Eukaryota</taxon>
        <taxon>Metazoa</taxon>
        <taxon>Chordata</taxon>
        <taxon>Craniata</taxon>
        <taxon>Vertebrata</taxon>
        <taxon>Euteleostomi</taxon>
        <taxon>Lepidosauria</taxon>
        <taxon>Squamata</taxon>
        <taxon>Bifurcata</taxon>
        <taxon>Unidentata</taxon>
        <taxon>Episquamata</taxon>
        <taxon>Toxicofera</taxon>
        <taxon>Iguania</taxon>
        <taxon>Dactyloidae</taxon>
        <taxon>Anolis</taxon>
    </lineage>
</organism>
<evidence type="ECO:0000313" key="2">
    <source>
        <dbReference type="Ensembl" id="ENSACAP00000040600.1"/>
    </source>
</evidence>
<dbReference type="AlphaFoldDB" id="A0A803TZG0"/>
<sequence>MYNTETSLCLSVCLGCCVSFGLCGHVPEAFSPDVSPTSMAGILTLSVCLSVRPQDVSGSHFFSFEFSKAKPLPVKAKATLPGLALRPCLYKRR</sequence>
<keyword evidence="3" id="KW-1185">Reference proteome</keyword>
<dbReference type="InParanoid" id="A0A803TZG0"/>
<keyword evidence="1" id="KW-0732">Signal</keyword>
<accession>A0A803TZG0</accession>
<feature type="signal peptide" evidence="1">
    <location>
        <begin position="1"/>
        <end position="23"/>
    </location>
</feature>
<dbReference type="Ensembl" id="ENSACAT00000054533.1">
    <property type="protein sequence ID" value="ENSACAP00000040600.1"/>
    <property type="gene ID" value="ENSACAG00000044643.1"/>
</dbReference>
<evidence type="ECO:0000256" key="1">
    <source>
        <dbReference type="SAM" id="SignalP"/>
    </source>
</evidence>
<evidence type="ECO:0000313" key="3">
    <source>
        <dbReference type="Proteomes" id="UP000001646"/>
    </source>
</evidence>
<dbReference type="Proteomes" id="UP000001646">
    <property type="component" value="Unplaced"/>
</dbReference>
<protein>
    <recommendedName>
        <fullName evidence="4">Secreted protein</fullName>
    </recommendedName>
</protein>